<name>R7SFU5_FOMME</name>
<accession>R7SFU5</accession>
<keyword evidence="3" id="KW-1185">Reference proteome</keyword>
<dbReference type="EMBL" id="JH718000">
    <property type="protein sequence ID" value="EJC97588.1"/>
    <property type="molecule type" value="Genomic_DNA"/>
</dbReference>
<dbReference type="Proteomes" id="UP000053630">
    <property type="component" value="Unassembled WGS sequence"/>
</dbReference>
<dbReference type="RefSeq" id="XP_007272149.1">
    <property type="nucleotide sequence ID" value="XM_007272087.1"/>
</dbReference>
<dbReference type="GeneID" id="18679445"/>
<dbReference type="AlphaFoldDB" id="R7SFU5"/>
<proteinExistence type="predicted"/>
<dbReference type="OrthoDB" id="2430314at2759"/>
<feature type="domain" description="DUF8040" evidence="1">
    <location>
        <begin position="28"/>
        <end position="89"/>
    </location>
</feature>
<organism evidence="2 3">
    <name type="scientific">Fomitiporia mediterranea (strain MF3/22)</name>
    <name type="common">Grapevine white-rot fungus</name>
    <dbReference type="NCBI Taxonomy" id="694068"/>
    <lineage>
        <taxon>Eukaryota</taxon>
        <taxon>Fungi</taxon>
        <taxon>Dikarya</taxon>
        <taxon>Basidiomycota</taxon>
        <taxon>Agaricomycotina</taxon>
        <taxon>Agaricomycetes</taxon>
        <taxon>Hymenochaetales</taxon>
        <taxon>Hymenochaetaceae</taxon>
        <taxon>Fomitiporia</taxon>
    </lineage>
</organism>
<feature type="non-terminal residue" evidence="2">
    <location>
        <position position="89"/>
    </location>
</feature>
<dbReference type="KEGG" id="fme:FOMMEDRAFT_59995"/>
<protein>
    <recommendedName>
        <fullName evidence="1">DUF8040 domain-containing protein</fullName>
    </recommendedName>
</protein>
<evidence type="ECO:0000313" key="3">
    <source>
        <dbReference type="Proteomes" id="UP000053630"/>
    </source>
</evidence>
<sequence length="89" mass="10117">AAAIIPLTGLAIIKYANTHLIKSPMYTGKQTSEEWVQEILHGHPVRFFDSMGMSQLVFTKLKQELQMYSSFGSTKNMSMDEQLAIFIYI</sequence>
<dbReference type="Pfam" id="PF26138">
    <property type="entry name" value="DUF8040"/>
    <property type="match status" value="1"/>
</dbReference>
<evidence type="ECO:0000259" key="1">
    <source>
        <dbReference type="Pfam" id="PF26138"/>
    </source>
</evidence>
<gene>
    <name evidence="2" type="ORF">FOMMEDRAFT_59995</name>
</gene>
<dbReference type="InterPro" id="IPR058353">
    <property type="entry name" value="DUF8040"/>
</dbReference>
<dbReference type="eggNOG" id="ENOG502T1FG">
    <property type="taxonomic scope" value="Eukaryota"/>
</dbReference>
<evidence type="ECO:0000313" key="2">
    <source>
        <dbReference type="EMBL" id="EJC97588.1"/>
    </source>
</evidence>
<reference evidence="3" key="1">
    <citation type="journal article" date="2012" name="Science">
        <title>The Paleozoic origin of enzymatic lignin decomposition reconstructed from 31 fungal genomes.</title>
        <authorList>
            <person name="Floudas D."/>
            <person name="Binder M."/>
            <person name="Riley R."/>
            <person name="Barry K."/>
            <person name="Blanchette R.A."/>
            <person name="Henrissat B."/>
            <person name="Martinez A.T."/>
            <person name="Otillar R."/>
            <person name="Spatafora J.W."/>
            <person name="Yadav J.S."/>
            <person name="Aerts A."/>
            <person name="Benoit I."/>
            <person name="Boyd A."/>
            <person name="Carlson A."/>
            <person name="Copeland A."/>
            <person name="Coutinho P.M."/>
            <person name="de Vries R.P."/>
            <person name="Ferreira P."/>
            <person name="Findley K."/>
            <person name="Foster B."/>
            <person name="Gaskell J."/>
            <person name="Glotzer D."/>
            <person name="Gorecki P."/>
            <person name="Heitman J."/>
            <person name="Hesse C."/>
            <person name="Hori C."/>
            <person name="Igarashi K."/>
            <person name="Jurgens J.A."/>
            <person name="Kallen N."/>
            <person name="Kersten P."/>
            <person name="Kohler A."/>
            <person name="Kuees U."/>
            <person name="Kumar T.K.A."/>
            <person name="Kuo A."/>
            <person name="LaButti K."/>
            <person name="Larrondo L.F."/>
            <person name="Lindquist E."/>
            <person name="Ling A."/>
            <person name="Lombard V."/>
            <person name="Lucas S."/>
            <person name="Lundell T."/>
            <person name="Martin R."/>
            <person name="McLaughlin D.J."/>
            <person name="Morgenstern I."/>
            <person name="Morin E."/>
            <person name="Murat C."/>
            <person name="Nagy L.G."/>
            <person name="Nolan M."/>
            <person name="Ohm R.A."/>
            <person name="Patyshakuliyeva A."/>
            <person name="Rokas A."/>
            <person name="Ruiz-Duenas F.J."/>
            <person name="Sabat G."/>
            <person name="Salamov A."/>
            <person name="Samejima M."/>
            <person name="Schmutz J."/>
            <person name="Slot J.C."/>
            <person name="St John F."/>
            <person name="Stenlid J."/>
            <person name="Sun H."/>
            <person name="Sun S."/>
            <person name="Syed K."/>
            <person name="Tsang A."/>
            <person name="Wiebenga A."/>
            <person name="Young D."/>
            <person name="Pisabarro A."/>
            <person name="Eastwood D.C."/>
            <person name="Martin F."/>
            <person name="Cullen D."/>
            <person name="Grigoriev I.V."/>
            <person name="Hibbett D.S."/>
        </authorList>
    </citation>
    <scope>NUCLEOTIDE SEQUENCE [LARGE SCALE GENOMIC DNA]</scope>
    <source>
        <strain evidence="3">MF3/22</strain>
    </source>
</reference>
<feature type="non-terminal residue" evidence="2">
    <location>
        <position position="1"/>
    </location>
</feature>